<dbReference type="InterPro" id="IPR013517">
    <property type="entry name" value="FG-GAP"/>
</dbReference>
<evidence type="ECO:0000313" key="10">
    <source>
        <dbReference type="EMBL" id="CAH2238718.1"/>
    </source>
</evidence>
<feature type="transmembrane region" description="Helical" evidence="8">
    <location>
        <begin position="523"/>
        <end position="545"/>
    </location>
</feature>
<dbReference type="EMBL" id="CAKXAJ010025381">
    <property type="protein sequence ID" value="CAH2238718.1"/>
    <property type="molecule type" value="Genomic_DNA"/>
</dbReference>
<reference evidence="10" key="1">
    <citation type="submission" date="2022-03" db="EMBL/GenBank/DDBJ databases">
        <authorList>
            <person name="Lindestad O."/>
        </authorList>
    </citation>
    <scope>NUCLEOTIDE SEQUENCE</scope>
</reference>
<dbReference type="Pfam" id="PF13517">
    <property type="entry name" value="FG-GAP_3"/>
    <property type="match status" value="1"/>
</dbReference>
<evidence type="ECO:0000256" key="7">
    <source>
        <dbReference type="ARBA" id="ARBA00023180"/>
    </source>
</evidence>
<dbReference type="InterPro" id="IPR024881">
    <property type="entry name" value="Tip"/>
</dbReference>
<name>A0A8S4RN80_9NEOP</name>
<keyword evidence="6 8" id="KW-0472">Membrane</keyword>
<dbReference type="InterPro" id="IPR028994">
    <property type="entry name" value="Integrin_alpha_N"/>
</dbReference>
<dbReference type="Gene3D" id="2.130.10.130">
    <property type="entry name" value="Integrin alpha, N-terminal"/>
    <property type="match status" value="1"/>
</dbReference>
<accession>A0A8S4RN80</accession>
<dbReference type="OrthoDB" id="10250728at2759"/>
<dbReference type="AlphaFoldDB" id="A0A8S4RN80"/>
<evidence type="ECO:0000256" key="2">
    <source>
        <dbReference type="ARBA" id="ARBA00006496"/>
    </source>
</evidence>
<comment type="caution">
    <text evidence="10">The sequence shown here is derived from an EMBL/GenBank/DDBJ whole genome shotgun (WGS) entry which is preliminary data.</text>
</comment>
<keyword evidence="3 8" id="KW-0812">Transmembrane</keyword>
<dbReference type="Pfam" id="PF23122">
    <property type="entry name" value="C2_ITFG1"/>
    <property type="match status" value="1"/>
</dbReference>
<evidence type="ECO:0000256" key="6">
    <source>
        <dbReference type="ARBA" id="ARBA00023136"/>
    </source>
</evidence>
<sequence length="567" mass="64525">MTESTFGNRKDGYIAAFGDFNSDELTDAFIINGSNVEVLLAYDKEPFFRPSSYSCNFSDLIITSIVPGDYDGDAYMDILVTTQFQNSSNIHEVRILWGGMPNLNCSDASLIKAISVGQPLVLDYNRDMILDLFGINKQSKRVFWVFDKSRSAPTEIMMSDNGKFKEIKLPHSHSFLDINDDNAADLLVTTHVDVEIWLNDETSGFRFNNSIELLVGHPTIYGQVLFLDVALSGQFFLVVPVCYDLECINSTILIYDNEQWHDLQVDFNDGKGTLWRFVPPRAEVYLETITMRSGDYNMDGYPDILMTLSPVNSKDTKAFLLHNVPCNLPGCKFYRTFEVQWEKLNTFGKNVVMATFYDLYMDGVLDVIYVQKNITNTKQKYIMKAFRNELEYDTNFIKVIVVTGLSNERVPTINGTLYNRKVTFGTNLPGPKIGYNTWSQEGQYRTGVCAQLPQSAYFALQLPYSIFGLDRTPNFVDTLTVGLSGYSKSWTQIIPNSQIVLIPAPPNDPSEWRAQLFVTPSKVILKSVFVLTAIIVIIIGCVTYLHWKERNDRQYIIEIDEQTYVKL</sequence>
<evidence type="ECO:0000256" key="5">
    <source>
        <dbReference type="ARBA" id="ARBA00022989"/>
    </source>
</evidence>
<dbReference type="PANTHER" id="PTHR13412">
    <property type="entry name" value="T-CELL IMMUNOMODULATORY PROTEIN HOMOLOG"/>
    <property type="match status" value="1"/>
</dbReference>
<dbReference type="Proteomes" id="UP000838756">
    <property type="component" value="Unassembled WGS sequence"/>
</dbReference>
<keyword evidence="7" id="KW-0325">Glycoprotein</keyword>
<comment type="similarity">
    <text evidence="2">Belongs to the TIP family.</text>
</comment>
<evidence type="ECO:0000256" key="8">
    <source>
        <dbReference type="SAM" id="Phobius"/>
    </source>
</evidence>
<feature type="domain" description="T-cell immunomodulatory protein TIP C2" evidence="9">
    <location>
        <begin position="424"/>
        <end position="517"/>
    </location>
</feature>
<keyword evidence="4" id="KW-0732">Signal</keyword>
<evidence type="ECO:0000256" key="1">
    <source>
        <dbReference type="ARBA" id="ARBA00004479"/>
    </source>
</evidence>
<comment type="subcellular location">
    <subcellularLocation>
        <location evidence="1">Membrane</location>
        <topology evidence="1">Single-pass type I membrane protein</topology>
    </subcellularLocation>
</comment>
<evidence type="ECO:0000313" key="11">
    <source>
        <dbReference type="Proteomes" id="UP000838756"/>
    </source>
</evidence>
<evidence type="ECO:0000256" key="3">
    <source>
        <dbReference type="ARBA" id="ARBA00022692"/>
    </source>
</evidence>
<keyword evidence="5 8" id="KW-1133">Transmembrane helix</keyword>
<dbReference type="SUPFAM" id="SSF69318">
    <property type="entry name" value="Integrin alpha N-terminal domain"/>
    <property type="match status" value="1"/>
</dbReference>
<gene>
    <name evidence="10" type="primary">jg17586</name>
    <name evidence="10" type="ORF">PAEG_LOCUS15766</name>
</gene>
<proteinExistence type="inferred from homology"/>
<dbReference type="PANTHER" id="PTHR13412:SF0">
    <property type="entry name" value="T-CELL IMMUNOMODULATORY PROTEIN"/>
    <property type="match status" value="1"/>
</dbReference>
<dbReference type="GO" id="GO:0005886">
    <property type="term" value="C:plasma membrane"/>
    <property type="evidence" value="ECO:0007669"/>
    <property type="project" value="TreeGrafter"/>
</dbReference>
<keyword evidence="11" id="KW-1185">Reference proteome</keyword>
<organism evidence="10 11">
    <name type="scientific">Pararge aegeria aegeria</name>
    <dbReference type="NCBI Taxonomy" id="348720"/>
    <lineage>
        <taxon>Eukaryota</taxon>
        <taxon>Metazoa</taxon>
        <taxon>Ecdysozoa</taxon>
        <taxon>Arthropoda</taxon>
        <taxon>Hexapoda</taxon>
        <taxon>Insecta</taxon>
        <taxon>Pterygota</taxon>
        <taxon>Neoptera</taxon>
        <taxon>Endopterygota</taxon>
        <taxon>Lepidoptera</taxon>
        <taxon>Glossata</taxon>
        <taxon>Ditrysia</taxon>
        <taxon>Papilionoidea</taxon>
        <taxon>Nymphalidae</taxon>
        <taxon>Satyrinae</taxon>
        <taxon>Satyrini</taxon>
        <taxon>Parargina</taxon>
        <taxon>Pararge</taxon>
    </lineage>
</organism>
<protein>
    <submittedName>
        <fullName evidence="10">Jg17586 protein</fullName>
    </submittedName>
</protein>
<dbReference type="InterPro" id="IPR057089">
    <property type="entry name" value="C2_TIP"/>
</dbReference>
<evidence type="ECO:0000256" key="4">
    <source>
        <dbReference type="ARBA" id="ARBA00022729"/>
    </source>
</evidence>
<evidence type="ECO:0000259" key="9">
    <source>
        <dbReference type="Pfam" id="PF23122"/>
    </source>
</evidence>